<feature type="region of interest" description="Disordered" evidence="1">
    <location>
        <begin position="385"/>
        <end position="465"/>
    </location>
</feature>
<protein>
    <recommendedName>
        <fullName evidence="4">RRM domain-containing protein</fullName>
    </recommendedName>
</protein>
<feature type="region of interest" description="Disordered" evidence="1">
    <location>
        <begin position="87"/>
        <end position="138"/>
    </location>
</feature>
<dbReference type="EMBL" id="QKYT01001349">
    <property type="protein sequence ID" value="RIA79355.1"/>
    <property type="molecule type" value="Genomic_DNA"/>
</dbReference>
<feature type="compositionally biased region" description="Polar residues" evidence="1">
    <location>
        <begin position="91"/>
        <end position="102"/>
    </location>
</feature>
<keyword evidence="3" id="KW-1185">Reference proteome</keyword>
<evidence type="ECO:0000256" key="1">
    <source>
        <dbReference type="SAM" id="MobiDB-lite"/>
    </source>
</evidence>
<feature type="compositionally biased region" description="Low complexity" evidence="1">
    <location>
        <begin position="122"/>
        <end position="138"/>
    </location>
</feature>
<evidence type="ECO:0000313" key="2">
    <source>
        <dbReference type="EMBL" id="RIA79355.1"/>
    </source>
</evidence>
<dbReference type="STRING" id="658196.A0A397S4T4"/>
<proteinExistence type="predicted"/>
<comment type="caution">
    <text evidence="2">The sequence shown here is derived from an EMBL/GenBank/DDBJ whole genome shotgun (WGS) entry which is preliminary data.</text>
</comment>
<dbReference type="Proteomes" id="UP000265703">
    <property type="component" value="Unassembled WGS sequence"/>
</dbReference>
<evidence type="ECO:0008006" key="4">
    <source>
        <dbReference type="Google" id="ProtNLM"/>
    </source>
</evidence>
<reference evidence="2 3" key="1">
    <citation type="submission" date="2018-06" db="EMBL/GenBank/DDBJ databases">
        <title>Comparative genomics reveals the genomic features of Rhizophagus irregularis, R. cerebriforme, R. diaphanum and Gigaspora rosea, and their symbiotic lifestyle signature.</title>
        <authorList>
            <person name="Morin E."/>
            <person name="San Clemente H."/>
            <person name="Chen E.C.H."/>
            <person name="De La Providencia I."/>
            <person name="Hainaut M."/>
            <person name="Kuo A."/>
            <person name="Kohler A."/>
            <person name="Murat C."/>
            <person name="Tang N."/>
            <person name="Roy S."/>
            <person name="Loubradou J."/>
            <person name="Henrissat B."/>
            <person name="Grigoriev I.V."/>
            <person name="Corradi N."/>
            <person name="Roux C."/>
            <person name="Martin F.M."/>
        </authorList>
    </citation>
    <scope>NUCLEOTIDE SEQUENCE [LARGE SCALE GENOMIC DNA]</scope>
    <source>
        <strain evidence="2 3">DAOM 227022</strain>
    </source>
</reference>
<dbReference type="AlphaFoldDB" id="A0A397S4T4"/>
<accession>A0A397S4T4</accession>
<feature type="compositionally biased region" description="Basic and acidic residues" evidence="1">
    <location>
        <begin position="449"/>
        <end position="465"/>
    </location>
</feature>
<feature type="compositionally biased region" description="Low complexity" evidence="1">
    <location>
        <begin position="437"/>
        <end position="446"/>
    </location>
</feature>
<sequence>MNTRQSTLRGRDHDSTLKNIGSCRSADDVSSSDEQIAKDTYGPTKRTKTDDLKSMDDVEKVSAAIHSSSSEVPIQSSSSSLPAAASEVSLTSASTTPVTTPIVNKRKGRVNNHETVDDSIHTPPNSSSNSSSTLLPSLEDNTDPSLAIPVTSEIFTAAAVLTEALLKKFPQKSMLKNEVDSFFSSDPLYKGSSIVGTKNDLHIIIRFYSEDSLKNSIGSAIADLHDVIFHLYDRNADRAAEADRTLFLSDIPLDIKPSHLKSCLARFGLVKKLTLRTPPTLYDKKPLLSLITKKRSTPFTTYGPSRVWVTVSGVNLVDDLHSIWTETKARSINIPHSQFSYRPKPYTHMMFPSQETMDTAMELSFQFNDRSLTRSTDKNVQHLYNKYKPAQHRNDSQKSRVSSRSCSRSCPRSGSKVRISEPTSSQSYASAIKQPASGSSSSSSSSLNNRDHLYKDPDFQSRQDDYPELSSVEAIMGLPAEFSDNPIRRALSQAEKDAATNNYNNDLLLPSYPAIPASSSDIFHATPVSNLINVSDAELMANPFASLAATVRQMLNPVVDSLKSIKAQQDVIEKQQRSLPSSAPSQDSQ</sequence>
<feature type="compositionally biased region" description="Basic and acidic residues" evidence="1">
    <location>
        <begin position="111"/>
        <end position="120"/>
    </location>
</feature>
<feature type="region of interest" description="Disordered" evidence="1">
    <location>
        <begin position="570"/>
        <end position="589"/>
    </location>
</feature>
<organism evidence="2 3">
    <name type="scientific">Glomus cerebriforme</name>
    <dbReference type="NCBI Taxonomy" id="658196"/>
    <lineage>
        <taxon>Eukaryota</taxon>
        <taxon>Fungi</taxon>
        <taxon>Fungi incertae sedis</taxon>
        <taxon>Mucoromycota</taxon>
        <taxon>Glomeromycotina</taxon>
        <taxon>Glomeromycetes</taxon>
        <taxon>Glomerales</taxon>
        <taxon>Glomeraceae</taxon>
        <taxon>Glomus</taxon>
    </lineage>
</organism>
<gene>
    <name evidence="2" type="ORF">C1645_840888</name>
</gene>
<feature type="compositionally biased region" description="Low complexity" evidence="1">
    <location>
        <begin position="399"/>
        <end position="414"/>
    </location>
</feature>
<evidence type="ECO:0000313" key="3">
    <source>
        <dbReference type="Proteomes" id="UP000265703"/>
    </source>
</evidence>
<name>A0A397S4T4_9GLOM</name>
<feature type="compositionally biased region" description="Polar residues" evidence="1">
    <location>
        <begin position="577"/>
        <end position="589"/>
    </location>
</feature>
<dbReference type="OrthoDB" id="2398046at2759"/>
<feature type="region of interest" description="Disordered" evidence="1">
    <location>
        <begin position="1"/>
        <end position="55"/>
    </location>
</feature>